<dbReference type="Pfam" id="PF14257">
    <property type="entry name" value="DUF4349"/>
    <property type="match status" value="1"/>
</dbReference>
<feature type="region of interest" description="Disordered" evidence="2">
    <location>
        <begin position="295"/>
        <end position="329"/>
    </location>
</feature>
<sequence>MTPLPQGPARRPSPRRGRAALLALVLAALALGGCSSADDGGASEAAPAADGGAVRAGDDTGVDTADVAADGTASGQQVVQTAHVTMLAPDPVAAGHAVVALVERVDGRVDARSERSGDDAGDPGSAELTVRVPASAMSTIADDLREIGDVRDFQLETEDVTGAAQDLDARVAATELSVARMSDLLARATTNADVISAEQALTERQATLEQLRAERARLADRVALSTVSLVIYAPDAAPEQTAPATFLDGLGTGWSSFTAAVRGALVVLGVLLPWALAGGVVVGLVLAWQRRRRAPAAGTAGAPTPGTPAPAAPGAAPAAGPVPPARDRP</sequence>
<feature type="compositionally biased region" description="Low complexity" evidence="2">
    <location>
        <begin position="38"/>
        <end position="55"/>
    </location>
</feature>
<proteinExistence type="predicted"/>
<dbReference type="RefSeq" id="WP_134850672.1">
    <property type="nucleotide sequence ID" value="NZ_JAUSVM010000001.1"/>
</dbReference>
<evidence type="ECO:0000313" key="6">
    <source>
        <dbReference type="EMBL" id="MDQ0426448.1"/>
    </source>
</evidence>
<keyword evidence="7" id="KW-1185">Reference proteome</keyword>
<dbReference type="Proteomes" id="UP001240250">
    <property type="component" value="Unassembled WGS sequence"/>
</dbReference>
<organism evidence="6 7">
    <name type="scientific">Cellulomonas iranensis</name>
    <dbReference type="NCBI Taxonomy" id="76862"/>
    <lineage>
        <taxon>Bacteria</taxon>
        <taxon>Bacillati</taxon>
        <taxon>Actinomycetota</taxon>
        <taxon>Actinomycetes</taxon>
        <taxon>Micrococcales</taxon>
        <taxon>Cellulomonadaceae</taxon>
        <taxon>Cellulomonas</taxon>
    </lineage>
</organism>
<feature type="compositionally biased region" description="Low complexity" evidence="2">
    <location>
        <begin position="295"/>
        <end position="304"/>
    </location>
</feature>
<keyword evidence="3" id="KW-1133">Transmembrane helix</keyword>
<evidence type="ECO:0000256" key="4">
    <source>
        <dbReference type="SAM" id="SignalP"/>
    </source>
</evidence>
<comment type="caution">
    <text evidence="6">The sequence shown here is derived from an EMBL/GenBank/DDBJ whole genome shotgun (WGS) entry which is preliminary data.</text>
</comment>
<gene>
    <name evidence="6" type="ORF">JO380_002829</name>
</gene>
<evidence type="ECO:0000313" key="7">
    <source>
        <dbReference type="Proteomes" id="UP001240250"/>
    </source>
</evidence>
<evidence type="ECO:0000256" key="1">
    <source>
        <dbReference type="SAM" id="Coils"/>
    </source>
</evidence>
<evidence type="ECO:0000259" key="5">
    <source>
        <dbReference type="Pfam" id="PF14257"/>
    </source>
</evidence>
<feature type="region of interest" description="Disordered" evidence="2">
    <location>
        <begin position="38"/>
        <end position="57"/>
    </location>
</feature>
<keyword evidence="3" id="KW-0472">Membrane</keyword>
<evidence type="ECO:0000256" key="3">
    <source>
        <dbReference type="SAM" id="Phobius"/>
    </source>
</evidence>
<reference evidence="6 7" key="1">
    <citation type="submission" date="2023-07" db="EMBL/GenBank/DDBJ databases">
        <title>Sequencing the genomes of 1000 actinobacteria strains.</title>
        <authorList>
            <person name="Klenk H.-P."/>
        </authorList>
    </citation>
    <scope>NUCLEOTIDE SEQUENCE [LARGE SCALE GENOMIC DNA]</scope>
    <source>
        <strain evidence="6 7">DSM 14785</strain>
    </source>
</reference>
<feature type="signal peptide" evidence="4">
    <location>
        <begin position="1"/>
        <end position="37"/>
    </location>
</feature>
<feature type="domain" description="DUF4349" evidence="5">
    <location>
        <begin position="76"/>
        <end position="285"/>
    </location>
</feature>
<evidence type="ECO:0000256" key="2">
    <source>
        <dbReference type="SAM" id="MobiDB-lite"/>
    </source>
</evidence>
<accession>A0ABU0GM94</accession>
<dbReference type="InterPro" id="IPR025645">
    <property type="entry name" value="DUF4349"/>
</dbReference>
<keyword evidence="4" id="KW-0732">Signal</keyword>
<protein>
    <recommendedName>
        <fullName evidence="5">DUF4349 domain-containing protein</fullName>
    </recommendedName>
</protein>
<keyword evidence="1" id="KW-0175">Coiled coil</keyword>
<feature type="coiled-coil region" evidence="1">
    <location>
        <begin position="194"/>
        <end position="221"/>
    </location>
</feature>
<feature type="chain" id="PRO_5045684607" description="DUF4349 domain-containing protein" evidence="4">
    <location>
        <begin position="38"/>
        <end position="329"/>
    </location>
</feature>
<keyword evidence="3" id="KW-0812">Transmembrane</keyword>
<dbReference type="EMBL" id="JAUSVM010000001">
    <property type="protein sequence ID" value="MDQ0426448.1"/>
    <property type="molecule type" value="Genomic_DNA"/>
</dbReference>
<name>A0ABU0GM94_9CELL</name>
<feature type="compositionally biased region" description="Pro residues" evidence="2">
    <location>
        <begin position="320"/>
        <end position="329"/>
    </location>
</feature>
<feature type="transmembrane region" description="Helical" evidence="3">
    <location>
        <begin position="265"/>
        <end position="288"/>
    </location>
</feature>